<dbReference type="InParanoid" id="B9RTC2"/>
<organism evidence="16 17">
    <name type="scientific">Ricinus communis</name>
    <name type="common">Castor bean</name>
    <dbReference type="NCBI Taxonomy" id="3988"/>
    <lineage>
        <taxon>Eukaryota</taxon>
        <taxon>Viridiplantae</taxon>
        <taxon>Streptophyta</taxon>
        <taxon>Embryophyta</taxon>
        <taxon>Tracheophyta</taxon>
        <taxon>Spermatophyta</taxon>
        <taxon>Magnoliopsida</taxon>
        <taxon>eudicotyledons</taxon>
        <taxon>Gunneridae</taxon>
        <taxon>Pentapetalae</taxon>
        <taxon>rosids</taxon>
        <taxon>fabids</taxon>
        <taxon>Malpighiales</taxon>
        <taxon>Euphorbiaceae</taxon>
        <taxon>Acalyphoideae</taxon>
        <taxon>Acalypheae</taxon>
        <taxon>Ricinus</taxon>
    </lineage>
</organism>
<evidence type="ECO:0000256" key="10">
    <source>
        <dbReference type="ARBA" id="ARBA00022840"/>
    </source>
</evidence>
<keyword evidence="14" id="KW-0325">Glycoprotein</keyword>
<dbReference type="EMBL" id="EQ973812">
    <property type="protein sequence ID" value="EEF45605.1"/>
    <property type="molecule type" value="Genomic_DNA"/>
</dbReference>
<evidence type="ECO:0000313" key="17">
    <source>
        <dbReference type="Proteomes" id="UP000008311"/>
    </source>
</evidence>
<evidence type="ECO:0000256" key="11">
    <source>
        <dbReference type="ARBA" id="ARBA00022989"/>
    </source>
</evidence>
<sequence>MTERDDAYILYYWGLHLFIMRLSEEQVLETCPYISVLLNTTRERNCFRLCSGELAEPRSELHEPITKIDRDQSRGLAICKFACAGDDQAELQNYQAVAVKKLSPQSEKIINLTINEIETLKLLNHENVLPLLDFYSSEILNFLVYEYMANGSLHRVLHDVSTPVILNWEARFNICLGIAKGLMYLHSKSVVHRNIKSSNILLNETLTPKISNTGLVKDIEEENQNMFTQASVLTQSYMAPENAQQSDITEKVDVYSYGILLLEIVSGEECIDHKKNDNHVSLLDKALDLHGKGRLVDLVDGRLSNFNTQQAIYVLKLAIMCTNMSPSLRPAMSDIVVVLEGDKTIEQISEVHSISS</sequence>
<dbReference type="InterPro" id="IPR000719">
    <property type="entry name" value="Prot_kinase_dom"/>
</dbReference>
<evidence type="ECO:0000256" key="4">
    <source>
        <dbReference type="ARBA" id="ARBA00022475"/>
    </source>
</evidence>
<dbReference type="SUPFAM" id="SSF56112">
    <property type="entry name" value="Protein kinase-like (PK-like)"/>
    <property type="match status" value="1"/>
</dbReference>
<name>B9RTC2_RICCO</name>
<reference evidence="17" key="1">
    <citation type="journal article" date="2010" name="Nat. Biotechnol.">
        <title>Draft genome sequence of the oilseed species Ricinus communis.</title>
        <authorList>
            <person name="Chan A.P."/>
            <person name="Crabtree J."/>
            <person name="Zhao Q."/>
            <person name="Lorenzi H."/>
            <person name="Orvis J."/>
            <person name="Puiu D."/>
            <person name="Melake-Berhan A."/>
            <person name="Jones K.M."/>
            <person name="Redman J."/>
            <person name="Chen G."/>
            <person name="Cahoon E.B."/>
            <person name="Gedil M."/>
            <person name="Stanke M."/>
            <person name="Haas B.J."/>
            <person name="Wortman J.R."/>
            <person name="Fraser-Liggett C.M."/>
            <person name="Ravel J."/>
            <person name="Rabinowicz P.D."/>
        </authorList>
    </citation>
    <scope>NUCLEOTIDE SEQUENCE [LARGE SCALE GENOMIC DNA]</scope>
    <source>
        <strain evidence="17">cv. Hale</strain>
    </source>
</reference>
<comment type="similarity">
    <text evidence="2">In the N-terminal section; belongs to the leguminous lectin family.</text>
</comment>
<accession>B9RTC2</accession>
<dbReference type="PANTHER" id="PTHR47973">
    <property type="entry name" value="CYSTEINE-RICH RECEPTOR-LIKE PROTEIN KINASE 3"/>
    <property type="match status" value="1"/>
</dbReference>
<dbReference type="Proteomes" id="UP000008311">
    <property type="component" value="Unassembled WGS sequence"/>
</dbReference>
<dbReference type="GO" id="GO:0002229">
    <property type="term" value="P:defense response to oomycetes"/>
    <property type="evidence" value="ECO:0007669"/>
    <property type="project" value="UniProtKB-ARBA"/>
</dbReference>
<evidence type="ECO:0000256" key="13">
    <source>
        <dbReference type="ARBA" id="ARBA00023170"/>
    </source>
</evidence>
<keyword evidence="13" id="KW-0675">Receptor</keyword>
<comment type="similarity">
    <text evidence="3">In the C-terminal section; belongs to the protein kinase superfamily. Ser/Thr protein kinase family.</text>
</comment>
<dbReference type="AlphaFoldDB" id="B9RTC2"/>
<dbReference type="Gene3D" id="3.30.200.20">
    <property type="entry name" value="Phosphorylase Kinase, domain 1"/>
    <property type="match status" value="1"/>
</dbReference>
<keyword evidence="11" id="KW-1133">Transmembrane helix</keyword>
<keyword evidence="7" id="KW-0732">Signal</keyword>
<dbReference type="GO" id="GO:0004707">
    <property type="term" value="F:MAP kinase activity"/>
    <property type="evidence" value="ECO:0007669"/>
    <property type="project" value="UniProtKB-EC"/>
</dbReference>
<evidence type="ECO:0000256" key="12">
    <source>
        <dbReference type="ARBA" id="ARBA00023136"/>
    </source>
</evidence>
<evidence type="ECO:0000256" key="14">
    <source>
        <dbReference type="ARBA" id="ARBA00023180"/>
    </source>
</evidence>
<evidence type="ECO:0000259" key="15">
    <source>
        <dbReference type="PROSITE" id="PS50011"/>
    </source>
</evidence>
<comment type="subcellular location">
    <subcellularLocation>
        <location evidence="1">Cell membrane</location>
        <topology evidence="1">Single-pass type I membrane protein</topology>
    </subcellularLocation>
</comment>
<dbReference type="InterPro" id="IPR011009">
    <property type="entry name" value="Kinase-like_dom_sf"/>
</dbReference>
<evidence type="ECO:0000256" key="9">
    <source>
        <dbReference type="ARBA" id="ARBA00022777"/>
    </source>
</evidence>
<evidence type="ECO:0000256" key="8">
    <source>
        <dbReference type="ARBA" id="ARBA00022741"/>
    </source>
</evidence>
<keyword evidence="4" id="KW-1003">Cell membrane</keyword>
<dbReference type="Pfam" id="PF07714">
    <property type="entry name" value="PK_Tyr_Ser-Thr"/>
    <property type="match status" value="1"/>
</dbReference>
<keyword evidence="6" id="KW-0812">Transmembrane</keyword>
<dbReference type="STRING" id="3988.B9RTC2"/>
<evidence type="ECO:0000256" key="7">
    <source>
        <dbReference type="ARBA" id="ARBA00022729"/>
    </source>
</evidence>
<evidence type="ECO:0000256" key="3">
    <source>
        <dbReference type="ARBA" id="ARBA00010217"/>
    </source>
</evidence>
<keyword evidence="12" id="KW-0472">Membrane</keyword>
<keyword evidence="8" id="KW-0547">Nucleotide-binding</keyword>
<evidence type="ECO:0000313" key="16">
    <source>
        <dbReference type="EMBL" id="EEF45605.1"/>
    </source>
</evidence>
<evidence type="ECO:0000256" key="2">
    <source>
        <dbReference type="ARBA" id="ARBA00008536"/>
    </source>
</evidence>
<dbReference type="PROSITE" id="PS50011">
    <property type="entry name" value="PROTEIN_KINASE_DOM"/>
    <property type="match status" value="1"/>
</dbReference>
<protein>
    <submittedName>
        <fullName evidence="16">Serine-threonine protein kinase, plant-type, putative</fullName>
        <ecNumber evidence="16">2.7.11.24</ecNumber>
    </submittedName>
</protein>
<keyword evidence="10" id="KW-0067">ATP-binding</keyword>
<dbReference type="FunFam" id="1.10.510.10:FF:000240">
    <property type="entry name" value="Lectin-domain containing receptor kinase A4.3"/>
    <property type="match status" value="1"/>
</dbReference>
<dbReference type="GO" id="GO:0005886">
    <property type="term" value="C:plasma membrane"/>
    <property type="evidence" value="ECO:0007669"/>
    <property type="project" value="UniProtKB-SubCell"/>
</dbReference>
<dbReference type="GO" id="GO:0004674">
    <property type="term" value="F:protein serine/threonine kinase activity"/>
    <property type="evidence" value="ECO:0000318"/>
    <property type="project" value="GO_Central"/>
</dbReference>
<dbReference type="Gene3D" id="1.10.510.10">
    <property type="entry name" value="Transferase(Phosphotransferase) domain 1"/>
    <property type="match status" value="1"/>
</dbReference>
<evidence type="ECO:0000256" key="1">
    <source>
        <dbReference type="ARBA" id="ARBA00004251"/>
    </source>
</evidence>
<evidence type="ECO:0000256" key="5">
    <source>
        <dbReference type="ARBA" id="ARBA00022679"/>
    </source>
</evidence>
<dbReference type="GO" id="GO:0005524">
    <property type="term" value="F:ATP binding"/>
    <property type="evidence" value="ECO:0007669"/>
    <property type="project" value="UniProtKB-KW"/>
</dbReference>
<keyword evidence="17" id="KW-1185">Reference proteome</keyword>
<proteinExistence type="inferred from homology"/>
<evidence type="ECO:0000256" key="6">
    <source>
        <dbReference type="ARBA" id="ARBA00022692"/>
    </source>
</evidence>
<keyword evidence="5 16" id="KW-0808">Transferase</keyword>
<gene>
    <name evidence="16" type="ORF">RCOM_0683170</name>
</gene>
<feature type="domain" description="Protein kinase" evidence="15">
    <location>
        <begin position="66"/>
        <end position="345"/>
    </location>
</feature>
<dbReference type="InterPro" id="IPR001245">
    <property type="entry name" value="Ser-Thr/Tyr_kinase_cat_dom"/>
</dbReference>
<dbReference type="EC" id="2.7.11.24" evidence="16"/>
<dbReference type="InterPro" id="IPR052059">
    <property type="entry name" value="CR_Ser/Thr_kinase"/>
</dbReference>
<keyword evidence="9 16" id="KW-0418">Kinase</keyword>